<reference evidence="2" key="1">
    <citation type="submission" date="2022-07" db="EMBL/GenBank/DDBJ databases">
        <title>Draft genome sequence of Zalerion maritima ATCC 34329, a (micro)plastics degrading marine fungus.</title>
        <authorList>
            <person name="Paco A."/>
            <person name="Goncalves M.F.M."/>
            <person name="Rocha-Santos T.A.P."/>
            <person name="Alves A."/>
        </authorList>
    </citation>
    <scope>NUCLEOTIDE SEQUENCE</scope>
    <source>
        <strain evidence="2">ATCC 34329</strain>
    </source>
</reference>
<dbReference type="Pfam" id="PF01738">
    <property type="entry name" value="DLH"/>
    <property type="match status" value="1"/>
</dbReference>
<dbReference type="InterPro" id="IPR029058">
    <property type="entry name" value="AB_hydrolase_fold"/>
</dbReference>
<dbReference type="SUPFAM" id="SSF53474">
    <property type="entry name" value="alpha/beta-Hydrolases"/>
    <property type="match status" value="1"/>
</dbReference>
<dbReference type="Gene3D" id="3.40.50.1820">
    <property type="entry name" value="alpha/beta hydrolase"/>
    <property type="match status" value="1"/>
</dbReference>
<dbReference type="PANTHER" id="PTHR17630:SF55">
    <property type="entry name" value="DIENELACTONE HYDROLASE FAMILY PROTEIN (AFU_ORTHOLOGUE AFUA_1G01900)"/>
    <property type="match status" value="1"/>
</dbReference>
<name>A0AAD5WXA8_9PEZI</name>
<evidence type="ECO:0000313" key="3">
    <source>
        <dbReference type="Proteomes" id="UP001201980"/>
    </source>
</evidence>
<dbReference type="SUPFAM" id="SSF50630">
    <property type="entry name" value="Acid proteases"/>
    <property type="match status" value="1"/>
</dbReference>
<sequence>MTDTTADIPVVHSCCLKTFQWSGTPSGRVGTLASNQAYIADPPNPNPNPNTTSPKIAIILIHDLLGFTFPNARLLADHYANEVGATVYVPDFFGGESLPFEPILEERWGELDLAGFVGKNGRDVREKEIFSCARALKKELGYEKVGAIGFCYGGWAVFRLASQTVDEGEKEEEKKKKEKIVDCIVAAHPSMSTKEDVDGIDGVPTQMLAPEIDPAFTEELKMYFFRTMLKKGVPFDYQHFPSVVHGCLTRGDEKRDGEREALWTSDRSQDLATIVGRLSVESQAVEAADTISNMFFEDSALDGLLGLGFSHLNTIVPQSQLTCLIMLRISWMRSSVTYTFGAIEPGKYTGGIAYTPVDCTLGHWLFTADGYGTPQSLSPLDLPGIADTGTALLLILLLPDAVCIDYYQQVDGAAYDRLNAGFVFLCDPALPGSEFGAGYARARIPGEYMNFTSISNIWCCGGLQSNYGIGFSIYGAVATKAAYVVFDVEGKRLGWAAKDL</sequence>
<comment type="caution">
    <text evidence="2">The sequence shown here is derived from an EMBL/GenBank/DDBJ whole genome shotgun (WGS) entry which is preliminary data.</text>
</comment>
<keyword evidence="3" id="KW-1185">Reference proteome</keyword>
<dbReference type="EMBL" id="JAKWBI020000028">
    <property type="protein sequence ID" value="KAJ2905609.1"/>
    <property type="molecule type" value="Genomic_DNA"/>
</dbReference>
<dbReference type="GO" id="GO:0016787">
    <property type="term" value="F:hydrolase activity"/>
    <property type="evidence" value="ECO:0007669"/>
    <property type="project" value="InterPro"/>
</dbReference>
<gene>
    <name evidence="2" type="ORF">MKZ38_004903</name>
</gene>
<dbReference type="PANTHER" id="PTHR17630">
    <property type="entry name" value="DIENELACTONE HYDROLASE"/>
    <property type="match status" value="1"/>
</dbReference>
<dbReference type="InterPro" id="IPR021109">
    <property type="entry name" value="Peptidase_aspartic_dom_sf"/>
</dbReference>
<dbReference type="InterPro" id="IPR002925">
    <property type="entry name" value="Dienelactn_hydro"/>
</dbReference>
<feature type="domain" description="Peptidase A1" evidence="1">
    <location>
        <begin position="195"/>
        <end position="496"/>
    </location>
</feature>
<evidence type="ECO:0000313" key="2">
    <source>
        <dbReference type="EMBL" id="KAJ2905609.1"/>
    </source>
</evidence>
<organism evidence="2 3">
    <name type="scientific">Zalerion maritima</name>
    <dbReference type="NCBI Taxonomy" id="339359"/>
    <lineage>
        <taxon>Eukaryota</taxon>
        <taxon>Fungi</taxon>
        <taxon>Dikarya</taxon>
        <taxon>Ascomycota</taxon>
        <taxon>Pezizomycotina</taxon>
        <taxon>Sordariomycetes</taxon>
        <taxon>Lulworthiomycetidae</taxon>
        <taxon>Lulworthiales</taxon>
        <taxon>Lulworthiaceae</taxon>
        <taxon>Zalerion</taxon>
    </lineage>
</organism>
<dbReference type="InterPro" id="IPR033121">
    <property type="entry name" value="PEPTIDASE_A1"/>
</dbReference>
<dbReference type="Gene3D" id="2.40.70.10">
    <property type="entry name" value="Acid Proteases"/>
    <property type="match status" value="2"/>
</dbReference>
<dbReference type="AlphaFoldDB" id="A0AAD5WXA8"/>
<evidence type="ECO:0000259" key="1">
    <source>
        <dbReference type="PROSITE" id="PS51767"/>
    </source>
</evidence>
<accession>A0AAD5WXA8</accession>
<protein>
    <recommendedName>
        <fullName evidence="1">Peptidase A1 domain-containing protein</fullName>
    </recommendedName>
</protein>
<dbReference type="PROSITE" id="PS51767">
    <property type="entry name" value="PEPTIDASE_A1"/>
    <property type="match status" value="1"/>
</dbReference>
<dbReference type="Pfam" id="PF00026">
    <property type="entry name" value="Asp"/>
    <property type="match status" value="1"/>
</dbReference>
<proteinExistence type="predicted"/>
<dbReference type="Proteomes" id="UP001201980">
    <property type="component" value="Unassembled WGS sequence"/>
</dbReference>